<keyword evidence="1" id="KW-0472">Membrane</keyword>
<proteinExistence type="predicted"/>
<comment type="caution">
    <text evidence="3">The sequence shown here is derived from an EMBL/GenBank/DDBJ whole genome shotgun (WGS) entry which is preliminary data.</text>
</comment>
<evidence type="ECO:0000313" key="3">
    <source>
        <dbReference type="EMBL" id="KXP14124.1"/>
    </source>
</evidence>
<evidence type="ECO:0000313" key="4">
    <source>
        <dbReference type="Proteomes" id="UP000070258"/>
    </source>
</evidence>
<dbReference type="OrthoDB" id="4567248at2"/>
<dbReference type="EMBL" id="LSRE01000021">
    <property type="protein sequence ID" value="KXO96149.1"/>
    <property type="molecule type" value="Genomic_DNA"/>
</dbReference>
<feature type="transmembrane region" description="Helical" evidence="1">
    <location>
        <begin position="12"/>
        <end position="35"/>
    </location>
</feature>
<dbReference type="Proteomes" id="UP000070409">
    <property type="component" value="Unassembled WGS sequence"/>
</dbReference>
<evidence type="ECO:0000313" key="2">
    <source>
        <dbReference type="EMBL" id="KXO96149.1"/>
    </source>
</evidence>
<name>A0A138AUL9_9ACTN</name>
<reference evidence="2 5" key="3">
    <citation type="submission" date="2016-02" db="EMBL/GenBank/DDBJ databases">
        <authorList>
            <person name="Teng J.L."/>
            <person name="Tang Y."/>
            <person name="Huang Y."/>
            <person name="Guo F."/>
            <person name="Wei W."/>
            <person name="Chen J.H."/>
            <person name="Wong S.Y."/>
            <person name="Lau S.K."/>
            <person name="Woo P.C."/>
        </authorList>
    </citation>
    <scope>NUCLEOTIDE SEQUENCE [LARGE SCALE GENOMIC DNA]</scope>
    <source>
        <strain evidence="2 5">JCM 13375</strain>
    </source>
</reference>
<evidence type="ECO:0000256" key="1">
    <source>
        <dbReference type="SAM" id="Phobius"/>
    </source>
</evidence>
<dbReference type="STRING" id="239498.AXK60_21815"/>
<reference evidence="4" key="1">
    <citation type="submission" date="2016-02" db="EMBL/GenBank/DDBJ databases">
        <authorList>
            <person name="Wen L."/>
            <person name="He K."/>
            <person name="Yang H."/>
        </authorList>
    </citation>
    <scope>NUCLEOTIDE SEQUENCE [LARGE SCALE GENOMIC DNA]</scope>
    <source>
        <strain evidence="4">JCM 15929</strain>
    </source>
</reference>
<gene>
    <name evidence="3" type="ORF">AXK60_21815</name>
    <name evidence="2" type="ORF">AXK61_23530</name>
</gene>
<dbReference type="EMBL" id="LSRF01000007">
    <property type="protein sequence ID" value="KXP14124.1"/>
    <property type="molecule type" value="Genomic_DNA"/>
</dbReference>
<protein>
    <submittedName>
        <fullName evidence="3">Uncharacterized protein</fullName>
    </submittedName>
</protein>
<sequence>MLQRFLDYEMKVSEFIGFLILIGIPYGLIGLVWSLTHMDHLGNLSGLDRIVSFLGAIVCWPVLLFTNVTMQ</sequence>
<keyword evidence="5" id="KW-1185">Reference proteome</keyword>
<accession>A0A138AUL9</accession>
<feature type="transmembrane region" description="Helical" evidence="1">
    <location>
        <begin position="50"/>
        <end position="70"/>
    </location>
</feature>
<dbReference type="Proteomes" id="UP000070258">
    <property type="component" value="Unassembled WGS sequence"/>
</dbReference>
<keyword evidence="1" id="KW-0812">Transmembrane</keyword>
<dbReference type="AlphaFoldDB" id="A0A138AUL9"/>
<dbReference type="RefSeq" id="WP_068570205.1">
    <property type="nucleotide sequence ID" value="NZ_LSRE01000021.1"/>
</dbReference>
<evidence type="ECO:0000313" key="5">
    <source>
        <dbReference type="Proteomes" id="UP000070409"/>
    </source>
</evidence>
<reference evidence="3" key="2">
    <citation type="submission" date="2016-02" db="EMBL/GenBank/DDBJ databases">
        <authorList>
            <person name="Teng J.L."/>
            <person name="Yang Y."/>
            <person name="Huang Y."/>
            <person name="Guo F."/>
            <person name="Wei W."/>
            <person name="Chen J.H."/>
            <person name="Wong S.Y."/>
            <person name="Lau S.K."/>
            <person name="Woo P.C."/>
        </authorList>
    </citation>
    <scope>NUCLEOTIDE SEQUENCE</scope>
    <source>
        <strain evidence="3">JCM 15929</strain>
    </source>
</reference>
<keyword evidence="1" id="KW-1133">Transmembrane helix</keyword>
<organism evidence="3 4">
    <name type="scientific">Tsukamurella pseudospumae</name>
    <dbReference type="NCBI Taxonomy" id="239498"/>
    <lineage>
        <taxon>Bacteria</taxon>
        <taxon>Bacillati</taxon>
        <taxon>Actinomycetota</taxon>
        <taxon>Actinomycetes</taxon>
        <taxon>Mycobacteriales</taxon>
        <taxon>Tsukamurellaceae</taxon>
        <taxon>Tsukamurella</taxon>
    </lineage>
</organism>